<dbReference type="InterPro" id="IPR036047">
    <property type="entry name" value="F-box-like_dom_sf"/>
</dbReference>
<dbReference type="InterPro" id="IPR001810">
    <property type="entry name" value="F-box_dom"/>
</dbReference>
<dbReference type="SUPFAM" id="SSF81383">
    <property type="entry name" value="F-box domain"/>
    <property type="match status" value="1"/>
</dbReference>
<accession>A0AAW1GXK5</accession>
<reference evidence="2" key="1">
    <citation type="submission" date="2024-03" db="EMBL/GenBank/DDBJ databases">
        <title>WGS assembly of Saponaria officinalis var. Norfolk2.</title>
        <authorList>
            <person name="Jenkins J."/>
            <person name="Shu S."/>
            <person name="Grimwood J."/>
            <person name="Barry K."/>
            <person name="Goodstein D."/>
            <person name="Schmutz J."/>
            <person name="Leebens-Mack J."/>
            <person name="Osbourn A."/>
        </authorList>
    </citation>
    <scope>NUCLEOTIDE SEQUENCE [LARGE SCALE GENOMIC DNA]</scope>
    <source>
        <strain evidence="2">JIC</strain>
    </source>
</reference>
<dbReference type="CDD" id="cd22160">
    <property type="entry name" value="F-box_AtFBL13-like"/>
    <property type="match status" value="1"/>
</dbReference>
<evidence type="ECO:0000313" key="3">
    <source>
        <dbReference type="Proteomes" id="UP001443914"/>
    </source>
</evidence>
<evidence type="ECO:0000259" key="1">
    <source>
        <dbReference type="PROSITE" id="PS50181"/>
    </source>
</evidence>
<name>A0AAW1GXK5_SAPOF</name>
<comment type="caution">
    <text evidence="2">The sequence shown here is derived from an EMBL/GenBank/DDBJ whole genome shotgun (WGS) entry which is preliminary data.</text>
</comment>
<dbReference type="Gene3D" id="3.80.10.10">
    <property type="entry name" value="Ribonuclease Inhibitor"/>
    <property type="match status" value="1"/>
</dbReference>
<dbReference type="SMART" id="SM00256">
    <property type="entry name" value="FBOX"/>
    <property type="match status" value="1"/>
</dbReference>
<dbReference type="InterPro" id="IPR032675">
    <property type="entry name" value="LRR_dom_sf"/>
</dbReference>
<gene>
    <name evidence="2" type="ORF">RND81_14G245700</name>
</gene>
<dbReference type="InterPro" id="IPR055357">
    <property type="entry name" value="LRR_At1g61320_AtMIF1"/>
</dbReference>
<proteinExistence type="predicted"/>
<dbReference type="PANTHER" id="PTHR34145:SF68">
    <property type="entry name" value="FBD DOMAIN-CONTAINING PROTEIN"/>
    <property type="match status" value="1"/>
</dbReference>
<dbReference type="InterPro" id="IPR053781">
    <property type="entry name" value="F-box_AtFBL13-like"/>
</dbReference>
<sequence length="324" mass="38512">MDIMSSQEKKDRISELPDEILVDCLSLLDMKSAAQTSIISRRWRYLWSHLSTLDFDHALMYPEEFESFWKNEKYKTSKYFAWINQVVSVHRGTSIDKFRVRSRYFISYVTQFDKWVEFALFKRVKELVLDLIGDNLICNDHSKKVHPLGFDTLRHLPCHTGITAIQSLHLHYVNISDEFLEFLLSRCHNLEQLYLKSTPLSNFKIKSSKLKYLSIIMRFFDLIELEIDAENLLYFLYDDPNCEGCPHIVFKRVSMFVEAYFRGGLCQYPFPIFEKLSSFSAQLCKLSLYYLMLEHETFGYSGWSYYSNISQFEAFHFDNDIMLR</sequence>
<dbReference type="Pfam" id="PF00646">
    <property type="entry name" value="F-box"/>
    <property type="match status" value="1"/>
</dbReference>
<dbReference type="Proteomes" id="UP001443914">
    <property type="component" value="Unassembled WGS sequence"/>
</dbReference>
<dbReference type="InterPro" id="IPR053772">
    <property type="entry name" value="At1g61320/At1g61330-like"/>
</dbReference>
<dbReference type="SUPFAM" id="SSF52047">
    <property type="entry name" value="RNI-like"/>
    <property type="match status" value="1"/>
</dbReference>
<dbReference type="PANTHER" id="PTHR34145">
    <property type="entry name" value="OS02G0105600 PROTEIN"/>
    <property type="match status" value="1"/>
</dbReference>
<protein>
    <recommendedName>
        <fullName evidence="1">F-box domain-containing protein</fullName>
    </recommendedName>
</protein>
<organism evidence="2 3">
    <name type="scientific">Saponaria officinalis</name>
    <name type="common">Common soapwort</name>
    <name type="synonym">Lychnis saponaria</name>
    <dbReference type="NCBI Taxonomy" id="3572"/>
    <lineage>
        <taxon>Eukaryota</taxon>
        <taxon>Viridiplantae</taxon>
        <taxon>Streptophyta</taxon>
        <taxon>Embryophyta</taxon>
        <taxon>Tracheophyta</taxon>
        <taxon>Spermatophyta</taxon>
        <taxon>Magnoliopsida</taxon>
        <taxon>eudicotyledons</taxon>
        <taxon>Gunneridae</taxon>
        <taxon>Pentapetalae</taxon>
        <taxon>Caryophyllales</taxon>
        <taxon>Caryophyllaceae</taxon>
        <taxon>Caryophylleae</taxon>
        <taxon>Saponaria</taxon>
    </lineage>
</organism>
<evidence type="ECO:0000313" key="2">
    <source>
        <dbReference type="EMBL" id="KAK9667291.1"/>
    </source>
</evidence>
<dbReference type="EMBL" id="JBDFQZ010000014">
    <property type="protein sequence ID" value="KAK9667291.1"/>
    <property type="molecule type" value="Genomic_DNA"/>
</dbReference>
<dbReference type="PROSITE" id="PS50181">
    <property type="entry name" value="FBOX"/>
    <property type="match status" value="1"/>
</dbReference>
<dbReference type="Pfam" id="PF23622">
    <property type="entry name" value="LRR_At1g61320_AtMIF1"/>
    <property type="match status" value="1"/>
</dbReference>
<feature type="domain" description="F-box" evidence="1">
    <location>
        <begin position="10"/>
        <end position="58"/>
    </location>
</feature>
<keyword evidence="3" id="KW-1185">Reference proteome</keyword>
<dbReference type="Gene3D" id="1.20.1280.50">
    <property type="match status" value="1"/>
</dbReference>
<dbReference type="AlphaFoldDB" id="A0AAW1GXK5"/>